<name>A0A3M6QUL2_9BURK</name>
<evidence type="ECO:0000313" key="2">
    <source>
        <dbReference type="Proteomes" id="UP000278006"/>
    </source>
</evidence>
<sequence length="113" mass="12507">MDQILHDAIAAVIPATFATVAPPNSPLPYAIWQRIGGDPGEYLDNEPPQVEHALVQVTVFGLDTASIKLLVHQLTAALREHDYLIVSPDGGFRDDYDSDMELFSAAQDYNVRW</sequence>
<reference evidence="1 2" key="1">
    <citation type="submission" date="2018-10" db="EMBL/GenBank/DDBJ databases">
        <title>Draft genome of Cortibacter populi DSM10536.</title>
        <authorList>
            <person name="Bernier A.-M."/>
            <person name="Bernard K."/>
        </authorList>
    </citation>
    <scope>NUCLEOTIDE SEQUENCE [LARGE SCALE GENOMIC DNA]</scope>
    <source>
        <strain evidence="1 2">DSM 105136</strain>
    </source>
</reference>
<keyword evidence="2" id="KW-1185">Reference proteome</keyword>
<dbReference type="OrthoDB" id="8612771at2"/>
<protein>
    <submittedName>
        <fullName evidence="1">DUF3168 domain-containing protein</fullName>
    </submittedName>
</protein>
<dbReference type="RefSeq" id="WP_122228527.1">
    <property type="nucleotide sequence ID" value="NZ_RDQO01000002.1"/>
</dbReference>
<accession>A0A3M6QUL2</accession>
<organism evidence="1 2">
    <name type="scientific">Corticibacter populi</name>
    <dbReference type="NCBI Taxonomy" id="1550736"/>
    <lineage>
        <taxon>Bacteria</taxon>
        <taxon>Pseudomonadati</taxon>
        <taxon>Pseudomonadota</taxon>
        <taxon>Betaproteobacteria</taxon>
        <taxon>Burkholderiales</taxon>
        <taxon>Comamonadaceae</taxon>
        <taxon>Corticibacter</taxon>
    </lineage>
</organism>
<gene>
    <name evidence="1" type="ORF">D8I35_09440</name>
</gene>
<comment type="caution">
    <text evidence="1">The sequence shown here is derived from an EMBL/GenBank/DDBJ whole genome shotgun (WGS) entry which is preliminary data.</text>
</comment>
<proteinExistence type="predicted"/>
<dbReference type="EMBL" id="RDQO01000002">
    <property type="protein sequence ID" value="RMX06714.1"/>
    <property type="molecule type" value="Genomic_DNA"/>
</dbReference>
<dbReference type="Pfam" id="PF11367">
    <property type="entry name" value="Tail_completion_gp17"/>
    <property type="match status" value="1"/>
</dbReference>
<dbReference type="AlphaFoldDB" id="A0A3M6QUL2"/>
<dbReference type="InterPro" id="IPR021508">
    <property type="entry name" value="Gp17-like"/>
</dbReference>
<evidence type="ECO:0000313" key="1">
    <source>
        <dbReference type="EMBL" id="RMX06714.1"/>
    </source>
</evidence>
<dbReference type="Proteomes" id="UP000278006">
    <property type="component" value="Unassembled WGS sequence"/>
</dbReference>